<comment type="caution">
    <text evidence="8">The sequence shown here is derived from an EMBL/GenBank/DDBJ whole genome shotgun (WGS) entry which is preliminary data.</text>
</comment>
<dbReference type="GO" id="GO:0005634">
    <property type="term" value="C:nucleus"/>
    <property type="evidence" value="ECO:0007669"/>
    <property type="project" value="UniProtKB-SubCell"/>
</dbReference>
<evidence type="ECO:0000256" key="1">
    <source>
        <dbReference type="ARBA" id="ARBA00004123"/>
    </source>
</evidence>
<keyword evidence="4" id="KW-0804">Transcription</keyword>
<evidence type="ECO:0000256" key="5">
    <source>
        <dbReference type="ARBA" id="ARBA00023242"/>
    </source>
</evidence>
<evidence type="ECO:0000313" key="9">
    <source>
        <dbReference type="Proteomes" id="UP000828390"/>
    </source>
</evidence>
<evidence type="ECO:0000256" key="3">
    <source>
        <dbReference type="ARBA" id="ARBA00023125"/>
    </source>
</evidence>
<dbReference type="AlphaFoldDB" id="A0A9D4FG49"/>
<accession>A0A9D4FG49</accession>
<evidence type="ECO:0000256" key="7">
    <source>
        <dbReference type="SAM" id="MobiDB-lite"/>
    </source>
</evidence>
<gene>
    <name evidence="8" type="ORF">DPMN_149595</name>
</gene>
<dbReference type="GO" id="GO:0000981">
    <property type="term" value="F:DNA-binding transcription factor activity, RNA polymerase II-specific"/>
    <property type="evidence" value="ECO:0007669"/>
    <property type="project" value="TreeGrafter"/>
</dbReference>
<dbReference type="PANTHER" id="PTHR15741">
    <property type="entry name" value="BASIC HELIX-LOOP-HELIX ZIP TRANSCRIPTION FACTOR"/>
    <property type="match status" value="1"/>
</dbReference>
<evidence type="ECO:0000313" key="8">
    <source>
        <dbReference type="EMBL" id="KAH3796031.1"/>
    </source>
</evidence>
<dbReference type="PANTHER" id="PTHR15741:SF37">
    <property type="entry name" value="LD38259P"/>
    <property type="match status" value="1"/>
</dbReference>
<comment type="subcellular location">
    <subcellularLocation>
        <location evidence="1">Nucleus</location>
    </subcellularLocation>
</comment>
<dbReference type="CDD" id="cd21739">
    <property type="entry name" value="NES2-NLS_ChREBP-like"/>
    <property type="match status" value="1"/>
</dbReference>
<protein>
    <submittedName>
        <fullName evidence="8">Uncharacterized protein</fullName>
    </submittedName>
</protein>
<keyword evidence="5" id="KW-0539">Nucleus</keyword>
<feature type="coiled-coil region" evidence="6">
    <location>
        <begin position="345"/>
        <end position="379"/>
    </location>
</feature>
<keyword evidence="3" id="KW-0238">DNA-binding</keyword>
<evidence type="ECO:0000256" key="6">
    <source>
        <dbReference type="SAM" id="Coils"/>
    </source>
</evidence>
<evidence type="ECO:0000256" key="2">
    <source>
        <dbReference type="ARBA" id="ARBA00023015"/>
    </source>
</evidence>
<proteinExistence type="predicted"/>
<dbReference type="EMBL" id="JAIWYP010000007">
    <property type="protein sequence ID" value="KAH3796031.1"/>
    <property type="molecule type" value="Genomic_DNA"/>
</dbReference>
<feature type="region of interest" description="Disordered" evidence="7">
    <location>
        <begin position="1"/>
        <end position="40"/>
    </location>
</feature>
<keyword evidence="2" id="KW-0805">Transcription regulation</keyword>
<evidence type="ECO:0000256" key="4">
    <source>
        <dbReference type="ARBA" id="ARBA00023163"/>
    </source>
</evidence>
<reference evidence="8" key="1">
    <citation type="journal article" date="2019" name="bioRxiv">
        <title>The Genome of the Zebra Mussel, Dreissena polymorpha: A Resource for Invasive Species Research.</title>
        <authorList>
            <person name="McCartney M.A."/>
            <person name="Auch B."/>
            <person name="Kono T."/>
            <person name="Mallez S."/>
            <person name="Zhang Y."/>
            <person name="Obille A."/>
            <person name="Becker A."/>
            <person name="Abrahante J.E."/>
            <person name="Garbe J."/>
            <person name="Badalamenti J.P."/>
            <person name="Herman A."/>
            <person name="Mangelson H."/>
            <person name="Liachko I."/>
            <person name="Sullivan S."/>
            <person name="Sone E.D."/>
            <person name="Koren S."/>
            <person name="Silverstein K.A.T."/>
            <person name="Beckman K.B."/>
            <person name="Gohl D.M."/>
        </authorList>
    </citation>
    <scope>NUCLEOTIDE SEQUENCE</scope>
    <source>
        <strain evidence="8">Duluth1</strain>
        <tissue evidence="8">Whole animal</tissue>
    </source>
</reference>
<reference evidence="8" key="2">
    <citation type="submission" date="2020-11" db="EMBL/GenBank/DDBJ databases">
        <authorList>
            <person name="McCartney M.A."/>
            <person name="Auch B."/>
            <person name="Kono T."/>
            <person name="Mallez S."/>
            <person name="Becker A."/>
            <person name="Gohl D.M."/>
            <person name="Silverstein K.A.T."/>
            <person name="Koren S."/>
            <person name="Bechman K.B."/>
            <person name="Herman A."/>
            <person name="Abrahante J.E."/>
            <person name="Garbe J."/>
        </authorList>
    </citation>
    <scope>NUCLEOTIDE SEQUENCE</scope>
    <source>
        <strain evidence="8">Duluth1</strain>
        <tissue evidence="8">Whole animal</tissue>
    </source>
</reference>
<name>A0A9D4FG49_DREPO</name>
<keyword evidence="9" id="KW-1185">Reference proteome</keyword>
<sequence>MASAKRTMMRSSGSMKIYIKRPAGSKSLPKDRGESREKEVVYSDHAMVSSLHRKTSADYLADGEKELDQKEENIKLGNNLSHASKNTCKEYKFGNRSTQTLVIDESLSNLFQHLELAYSGKITSPKWKQFRGMHMNIKDKIRVNNIIWREWHMQYVFGQRPKVCHFVTPLQELTHNNSEAAVVEGYYWKRRLDTIVNEYKHKNFIKPVNLPTGDFNRIPAAAVVGEMTDISCIPRQQQTSHTDLLLNDLQEMMDLSESNLRQSFDFPNPRELADYGYGDFIQQGLLQFQPFQTSFDDFMVFESLPGQTEWDKTDVNNVLEKGDADDKENKERTLVGKKNTVGARLTEAEKLIVQLKLEVDHLVETIKNHEQQIKQLRDNRVLKWGSPIEDLEFERDRENKGQIENSKRETKQIWERNKLAEGSRHAEISEIPLKLNDETTLEIDHLSEDILHLQADNCYLKKDTKSMDAKDTCTIQLEELFGTLGIDVTLECGTDFFPAFFNSCEAIQHIINGGKSVLDHQTFDQLDYTVMNAKCVTIYTTNSLLKYITENNKEIPKVEEYCLNKQRLGHYFVVIVNREMESTLKKWIEDPQTKVNRMCVLFFGHFRRRYLHSTYTEHFHEIHHRFKNLDIS</sequence>
<dbReference type="InterPro" id="IPR052207">
    <property type="entry name" value="Max-like/E-box_TFs"/>
</dbReference>
<keyword evidence="6" id="KW-0175">Coiled coil</keyword>
<feature type="compositionally biased region" description="Basic and acidic residues" evidence="7">
    <location>
        <begin position="28"/>
        <end position="40"/>
    </location>
</feature>
<dbReference type="Proteomes" id="UP000828390">
    <property type="component" value="Unassembled WGS sequence"/>
</dbReference>
<dbReference type="GO" id="GO:0000978">
    <property type="term" value="F:RNA polymerase II cis-regulatory region sequence-specific DNA binding"/>
    <property type="evidence" value="ECO:0007669"/>
    <property type="project" value="TreeGrafter"/>
</dbReference>
<organism evidence="8 9">
    <name type="scientific">Dreissena polymorpha</name>
    <name type="common">Zebra mussel</name>
    <name type="synonym">Mytilus polymorpha</name>
    <dbReference type="NCBI Taxonomy" id="45954"/>
    <lineage>
        <taxon>Eukaryota</taxon>
        <taxon>Metazoa</taxon>
        <taxon>Spiralia</taxon>
        <taxon>Lophotrochozoa</taxon>
        <taxon>Mollusca</taxon>
        <taxon>Bivalvia</taxon>
        <taxon>Autobranchia</taxon>
        <taxon>Heteroconchia</taxon>
        <taxon>Euheterodonta</taxon>
        <taxon>Imparidentia</taxon>
        <taxon>Neoheterodontei</taxon>
        <taxon>Myida</taxon>
        <taxon>Dreissenoidea</taxon>
        <taxon>Dreissenidae</taxon>
        <taxon>Dreissena</taxon>
    </lineage>
</organism>